<dbReference type="Pfam" id="PF14559">
    <property type="entry name" value="TPR_19"/>
    <property type="match status" value="2"/>
</dbReference>
<dbReference type="InterPro" id="IPR019734">
    <property type="entry name" value="TPR_rpt"/>
</dbReference>
<dbReference type="EMBL" id="CP104064">
    <property type="protein sequence ID" value="WAH36598.1"/>
    <property type="molecule type" value="Genomic_DNA"/>
</dbReference>
<organism evidence="4 5">
    <name type="scientific">Alicyclobacillus dauci</name>
    <dbReference type="NCBI Taxonomy" id="1475485"/>
    <lineage>
        <taxon>Bacteria</taxon>
        <taxon>Bacillati</taxon>
        <taxon>Bacillota</taxon>
        <taxon>Bacilli</taxon>
        <taxon>Bacillales</taxon>
        <taxon>Alicyclobacillaceae</taxon>
        <taxon>Alicyclobacillus</taxon>
    </lineage>
</organism>
<dbReference type="SMART" id="SM00028">
    <property type="entry name" value="TPR"/>
    <property type="match status" value="4"/>
</dbReference>
<dbReference type="InterPro" id="IPR051685">
    <property type="entry name" value="Ycf3/AcsC/BcsC/TPR_MFPF"/>
</dbReference>
<proteinExistence type="predicted"/>
<reference evidence="4" key="1">
    <citation type="submission" date="2022-08" db="EMBL/GenBank/DDBJ databases">
        <title>Alicyclobacillus dauci DSM2870, complete genome.</title>
        <authorList>
            <person name="Wang Q."/>
            <person name="Cai R."/>
            <person name="Wang Z."/>
        </authorList>
    </citation>
    <scope>NUCLEOTIDE SEQUENCE</scope>
    <source>
        <strain evidence="4">DSM 28700</strain>
    </source>
</reference>
<keyword evidence="5" id="KW-1185">Reference proteome</keyword>
<evidence type="ECO:0000256" key="1">
    <source>
        <dbReference type="ARBA" id="ARBA00022737"/>
    </source>
</evidence>
<keyword evidence="2 3" id="KW-0802">TPR repeat</keyword>
<gene>
    <name evidence="4" type="ORF">NZD86_20725</name>
</gene>
<dbReference type="PANTHER" id="PTHR44943:SF8">
    <property type="entry name" value="TPR REPEAT-CONTAINING PROTEIN MJ0263"/>
    <property type="match status" value="1"/>
</dbReference>
<evidence type="ECO:0000256" key="3">
    <source>
        <dbReference type="PROSITE-ProRule" id="PRU00339"/>
    </source>
</evidence>
<dbReference type="Gene3D" id="1.25.40.10">
    <property type="entry name" value="Tetratricopeptide repeat domain"/>
    <property type="match status" value="2"/>
</dbReference>
<name>A0ABY6Z1X4_9BACL</name>
<evidence type="ECO:0000313" key="4">
    <source>
        <dbReference type="EMBL" id="WAH36598.1"/>
    </source>
</evidence>
<dbReference type="RefSeq" id="WP_268043954.1">
    <property type="nucleotide sequence ID" value="NZ_CP104064.1"/>
</dbReference>
<dbReference type="SUPFAM" id="SSF48452">
    <property type="entry name" value="TPR-like"/>
    <property type="match status" value="2"/>
</dbReference>
<dbReference type="Proteomes" id="UP001164803">
    <property type="component" value="Chromosome"/>
</dbReference>
<evidence type="ECO:0000256" key="2">
    <source>
        <dbReference type="ARBA" id="ARBA00022803"/>
    </source>
</evidence>
<evidence type="ECO:0000313" key="5">
    <source>
        <dbReference type="Proteomes" id="UP001164803"/>
    </source>
</evidence>
<dbReference type="InterPro" id="IPR011990">
    <property type="entry name" value="TPR-like_helical_dom_sf"/>
</dbReference>
<feature type="repeat" description="TPR" evidence="3">
    <location>
        <begin position="93"/>
        <end position="126"/>
    </location>
</feature>
<keyword evidence="1" id="KW-0677">Repeat</keyword>
<feature type="repeat" description="TPR" evidence="3">
    <location>
        <begin position="161"/>
        <end position="194"/>
    </location>
</feature>
<protein>
    <submittedName>
        <fullName evidence="4">Tetratricopeptide repeat protein</fullName>
    </submittedName>
</protein>
<accession>A0ABY6Z1X4</accession>
<dbReference type="PANTHER" id="PTHR44943">
    <property type="entry name" value="CELLULOSE SYNTHASE OPERON PROTEIN C"/>
    <property type="match status" value="1"/>
</dbReference>
<feature type="repeat" description="TPR" evidence="3">
    <location>
        <begin position="24"/>
        <end position="57"/>
    </location>
</feature>
<sequence>MDTRHSRDKSGDRSSNVIAMNFDATYFFERGVRFLQRNELSKALRAFRKTVEYEPNNPVNYCNLAGVLSEMGDFQASNELLEHVLRELDPNMAECQFYLANNYANMGEYDTAEEYVLRYLDADPDGEYAEDAEEMLGVLMDEFGGGRVFEKWQEEKRQSDVVAATKDGRYFLENGQFEAAVEWLEQVIQKEPENYAAYNNLCLAYYYTGQHDKALAMADDVLYRQPDNIHALCNRAILIKHFGWADVLEAAAEPLRKVFPLHYDLAMKVGTTLGIIGYHADALAKFRRLLRFMTPPEPVLLHAAAAAAANSRQWAIAERYWSQLVRDIDYRAVGEYYLRRLAEARSAADVDWRVSYQLDLPVEAQLAEVKDKLKDDDLDAWRRDPLVRASLYWGLRHGNHETRRRVIRALAVVADSDAEKALRLFVGRNDIDATSRLHALVALKRINAQGTVHINVNGEWQEIQLEEVDSNIIFELNPNWRAVWERTEGWLEAHHLGRLIPEAKRLWLTYLYDMFLHVNRRIGKTDIWVAGLLYITLRYFGVPVVQRELAEEFKVAPSSIRKCSLRLEQILLSAGI</sequence>
<dbReference type="PROSITE" id="PS50005">
    <property type="entry name" value="TPR"/>
    <property type="match status" value="3"/>
</dbReference>
<dbReference type="CDD" id="cd00043">
    <property type="entry name" value="CYCLIN_SF"/>
    <property type="match status" value="1"/>
</dbReference>